<dbReference type="Gramene" id="PGSC0003DMT400093884">
    <property type="protein sequence ID" value="PGSC0003DMT400093884"/>
    <property type="gene ID" value="PGSC0003DMG400043455"/>
</dbReference>
<dbReference type="Pfam" id="PF00098">
    <property type="entry name" value="zf-CCHC"/>
    <property type="match status" value="1"/>
</dbReference>
<feature type="region of interest" description="Disordered" evidence="2">
    <location>
        <begin position="192"/>
        <end position="223"/>
    </location>
</feature>
<feature type="compositionally biased region" description="Gly residues" evidence="2">
    <location>
        <begin position="261"/>
        <end position="276"/>
    </location>
</feature>
<keyword evidence="1" id="KW-0479">Metal-binding</keyword>
<name>M1DSX7_SOLTU</name>
<organism evidence="4 5">
    <name type="scientific">Solanum tuberosum</name>
    <name type="common">Potato</name>
    <dbReference type="NCBI Taxonomy" id="4113"/>
    <lineage>
        <taxon>Eukaryota</taxon>
        <taxon>Viridiplantae</taxon>
        <taxon>Streptophyta</taxon>
        <taxon>Embryophyta</taxon>
        <taxon>Tracheophyta</taxon>
        <taxon>Spermatophyta</taxon>
        <taxon>Magnoliopsida</taxon>
        <taxon>eudicotyledons</taxon>
        <taxon>Gunneridae</taxon>
        <taxon>Pentapetalae</taxon>
        <taxon>asterids</taxon>
        <taxon>lamiids</taxon>
        <taxon>Solanales</taxon>
        <taxon>Solanaceae</taxon>
        <taxon>Solanoideae</taxon>
        <taxon>Solaneae</taxon>
        <taxon>Solanum</taxon>
    </lineage>
</organism>
<dbReference type="InParanoid" id="M1DSX7"/>
<dbReference type="Proteomes" id="UP000011115">
    <property type="component" value="Unassembled WGS sequence"/>
</dbReference>
<dbReference type="GO" id="GO:0003729">
    <property type="term" value="F:mRNA binding"/>
    <property type="evidence" value="ECO:0000318"/>
    <property type="project" value="GO_Central"/>
</dbReference>
<dbReference type="GO" id="GO:0045182">
    <property type="term" value="F:translation regulator activity"/>
    <property type="evidence" value="ECO:0000318"/>
    <property type="project" value="GO_Central"/>
</dbReference>
<feature type="compositionally biased region" description="Polar residues" evidence="2">
    <location>
        <begin position="192"/>
        <end position="220"/>
    </location>
</feature>
<keyword evidence="1" id="KW-0862">Zinc</keyword>
<dbReference type="HOGENOM" id="CLU_059105_0_0_1"/>
<dbReference type="AlphaFoldDB" id="M1DSX7"/>
<sequence>MSFLKGLVGPGVLPSVQAAQASAHPLIANISPKVGGTGGIDAFFHPLLCPIMNDNEHAILTKFLKLKPPVFLGSESEYAYEFILDCYERLHKMGIVYQHGVEFVAFHLQEKYVPRTLRDRKKVEFMALEQGVGKSFNEVTNFVKKVEGVRQDDQAKVLAKKAKNSGNFQGSYSRSSGRPTLAARPIQSYISASTGNYSGTPPQNLIQDSQGAAPSTGSRTSFDRTCYKCGEPGHMRRDYPHPCMMDSAQQQFRAVVPMGNGNNGQGHPQGGRGGNQRGREGRGNDNASRGVKHRGTTPQRPLEGSLRRTPKQSPKAAWTTWSVSFGGDLRRQTTPCRPYHDGFNFKSKESMSFPPTLAMAFLYTMNVVRS</sequence>
<dbReference type="InterPro" id="IPR036875">
    <property type="entry name" value="Znf_CCHC_sf"/>
</dbReference>
<dbReference type="GO" id="GO:2000767">
    <property type="term" value="P:positive regulation of cytoplasmic translation"/>
    <property type="evidence" value="ECO:0000318"/>
    <property type="project" value="GO_Central"/>
</dbReference>
<keyword evidence="1" id="KW-0863">Zinc-finger</keyword>
<evidence type="ECO:0000256" key="1">
    <source>
        <dbReference type="PROSITE-ProRule" id="PRU00047"/>
    </source>
</evidence>
<feature type="domain" description="CCHC-type" evidence="3">
    <location>
        <begin position="226"/>
        <end position="240"/>
    </location>
</feature>
<dbReference type="SUPFAM" id="SSF57756">
    <property type="entry name" value="Retrovirus zinc finger-like domains"/>
    <property type="match status" value="1"/>
</dbReference>
<dbReference type="GO" id="GO:0008270">
    <property type="term" value="F:zinc ion binding"/>
    <property type="evidence" value="ECO:0007669"/>
    <property type="project" value="UniProtKB-KW"/>
</dbReference>
<evidence type="ECO:0000313" key="5">
    <source>
        <dbReference type="Proteomes" id="UP000011115"/>
    </source>
</evidence>
<accession>M1DSX7</accession>
<evidence type="ECO:0000313" key="4">
    <source>
        <dbReference type="EnsemblPlants" id="PGSC0003DMT400093884"/>
    </source>
</evidence>
<dbReference type="PaxDb" id="4113-PGSC0003DMT400093884"/>
<feature type="region of interest" description="Disordered" evidence="2">
    <location>
        <begin position="256"/>
        <end position="317"/>
    </location>
</feature>
<evidence type="ECO:0000259" key="3">
    <source>
        <dbReference type="PROSITE" id="PS50158"/>
    </source>
</evidence>
<keyword evidence="5" id="KW-1185">Reference proteome</keyword>
<dbReference type="eggNOG" id="ENOG502R85Z">
    <property type="taxonomic scope" value="Eukaryota"/>
</dbReference>
<dbReference type="Gene3D" id="4.10.60.10">
    <property type="entry name" value="Zinc finger, CCHC-type"/>
    <property type="match status" value="1"/>
</dbReference>
<dbReference type="PROSITE" id="PS50158">
    <property type="entry name" value="ZF_CCHC"/>
    <property type="match status" value="1"/>
</dbReference>
<protein>
    <submittedName>
        <fullName evidence="4">'chromo' domain containing protein</fullName>
    </submittedName>
</protein>
<reference evidence="5" key="1">
    <citation type="journal article" date="2011" name="Nature">
        <title>Genome sequence and analysis of the tuber crop potato.</title>
        <authorList>
            <consortium name="The Potato Genome Sequencing Consortium"/>
        </authorList>
    </citation>
    <scope>NUCLEOTIDE SEQUENCE [LARGE SCALE GENOMIC DNA]</scope>
    <source>
        <strain evidence="5">cv. DM1-3 516 R44</strain>
    </source>
</reference>
<reference evidence="4" key="2">
    <citation type="submission" date="2015-06" db="UniProtKB">
        <authorList>
            <consortium name="EnsemblPlants"/>
        </authorList>
    </citation>
    <scope>IDENTIFICATION</scope>
    <source>
        <strain evidence="4">DM1-3 516 R44</strain>
    </source>
</reference>
<proteinExistence type="predicted"/>
<evidence type="ECO:0000256" key="2">
    <source>
        <dbReference type="SAM" id="MobiDB-lite"/>
    </source>
</evidence>
<dbReference type="GO" id="GO:0003727">
    <property type="term" value="F:single-stranded RNA binding"/>
    <property type="evidence" value="ECO:0000318"/>
    <property type="project" value="GO_Central"/>
</dbReference>
<dbReference type="EnsemblPlants" id="PGSC0003DMT400093884">
    <property type="protein sequence ID" value="PGSC0003DMT400093884"/>
    <property type="gene ID" value="PGSC0003DMG400043455"/>
</dbReference>
<dbReference type="InterPro" id="IPR001878">
    <property type="entry name" value="Znf_CCHC"/>
</dbReference>
<dbReference type="GO" id="GO:0005737">
    <property type="term" value="C:cytoplasm"/>
    <property type="evidence" value="ECO:0000318"/>
    <property type="project" value="GO_Central"/>
</dbReference>